<dbReference type="Pfam" id="PF13920">
    <property type="entry name" value="zf-C3HC4_3"/>
    <property type="match status" value="1"/>
</dbReference>
<evidence type="ECO:0000256" key="2">
    <source>
        <dbReference type="ARBA" id="ARBA00022771"/>
    </source>
</evidence>
<dbReference type="InterPro" id="IPR001841">
    <property type="entry name" value="Znf_RING"/>
</dbReference>
<keyword evidence="3" id="KW-0862">Zinc</keyword>
<organism evidence="6 7">
    <name type="scientific">Mya arenaria</name>
    <name type="common">Soft-shell clam</name>
    <dbReference type="NCBI Taxonomy" id="6604"/>
    <lineage>
        <taxon>Eukaryota</taxon>
        <taxon>Metazoa</taxon>
        <taxon>Spiralia</taxon>
        <taxon>Lophotrochozoa</taxon>
        <taxon>Mollusca</taxon>
        <taxon>Bivalvia</taxon>
        <taxon>Autobranchia</taxon>
        <taxon>Heteroconchia</taxon>
        <taxon>Euheterodonta</taxon>
        <taxon>Imparidentia</taxon>
        <taxon>Neoheterodontei</taxon>
        <taxon>Myida</taxon>
        <taxon>Myoidea</taxon>
        <taxon>Myidae</taxon>
        <taxon>Mya</taxon>
    </lineage>
</organism>
<evidence type="ECO:0000256" key="4">
    <source>
        <dbReference type="PROSITE-ProRule" id="PRU00175"/>
    </source>
</evidence>
<dbReference type="Gene3D" id="3.30.40.10">
    <property type="entry name" value="Zinc/RING finger domain, C3HC4 (zinc finger)"/>
    <property type="match status" value="1"/>
</dbReference>
<feature type="domain" description="RING-type" evidence="5">
    <location>
        <begin position="190"/>
        <end position="225"/>
    </location>
</feature>
<evidence type="ECO:0000313" key="6">
    <source>
        <dbReference type="EMBL" id="WAR09273.1"/>
    </source>
</evidence>
<sequence>MAPPTQWDGEKVLPTQWDGVMVLPTQWDGVTVLQKQLDCVMVLVPLCDGDTMIPAAGKFLLGCVVLLTALWYGVKVLAPQWDGIPSPGHPSWTAVHNRGYHDIVMCFSCRTSLRYFKEDDDPMLIHEEVSKMCPFLTNVSKSRNNPLTDCFPIIKLQTSVSPCASAPVTSDMSISELEEDNRRRRAMLECRVCRERPSCMLLIPCGHRAICGECAPNTSTCPDCEREVTKTVKTYIA</sequence>
<proteinExistence type="inferred from homology"/>
<dbReference type="PANTHER" id="PTHR10044">
    <property type="entry name" value="INHIBITOR OF APOPTOSIS"/>
    <property type="match status" value="1"/>
</dbReference>
<keyword evidence="7" id="KW-1185">Reference proteome</keyword>
<evidence type="ECO:0000259" key="5">
    <source>
        <dbReference type="PROSITE" id="PS50089"/>
    </source>
</evidence>
<reference evidence="6" key="1">
    <citation type="submission" date="2022-11" db="EMBL/GenBank/DDBJ databases">
        <title>Centuries of genome instability and evolution in soft-shell clam transmissible cancer (bioRxiv).</title>
        <authorList>
            <person name="Hart S.F.M."/>
            <person name="Yonemitsu M.A."/>
            <person name="Giersch R.M."/>
            <person name="Beal B.F."/>
            <person name="Arriagada G."/>
            <person name="Davis B.W."/>
            <person name="Ostrander E.A."/>
            <person name="Goff S.P."/>
            <person name="Metzger M.J."/>
        </authorList>
    </citation>
    <scope>NUCLEOTIDE SEQUENCE</scope>
    <source>
        <strain evidence="6">MELC-2E11</strain>
        <tissue evidence="6">Siphon/mantle</tissue>
    </source>
</reference>
<dbReference type="PROSITE" id="PS50143">
    <property type="entry name" value="BIR_REPEAT_2"/>
    <property type="match status" value="1"/>
</dbReference>
<evidence type="ECO:0000256" key="3">
    <source>
        <dbReference type="ARBA" id="ARBA00022833"/>
    </source>
</evidence>
<name>A0ABY7EGZ6_MYAAR</name>
<dbReference type="InterPro" id="IPR013083">
    <property type="entry name" value="Znf_RING/FYVE/PHD"/>
</dbReference>
<dbReference type="InterPro" id="IPR050784">
    <property type="entry name" value="IAP"/>
</dbReference>
<dbReference type="Pfam" id="PF00653">
    <property type="entry name" value="BIR"/>
    <property type="match status" value="1"/>
</dbReference>
<dbReference type="SUPFAM" id="SSF57924">
    <property type="entry name" value="Inhibitor of apoptosis (IAP) repeat"/>
    <property type="match status" value="1"/>
</dbReference>
<gene>
    <name evidence="6" type="ORF">MAR_019231</name>
</gene>
<dbReference type="Proteomes" id="UP001164746">
    <property type="component" value="Chromosome 6"/>
</dbReference>
<comment type="similarity">
    <text evidence="1">Belongs to the IAP family.</text>
</comment>
<evidence type="ECO:0000313" key="7">
    <source>
        <dbReference type="Proteomes" id="UP001164746"/>
    </source>
</evidence>
<keyword evidence="2 4" id="KW-0863">Zinc-finger</keyword>
<keyword evidence="2 4" id="KW-0479">Metal-binding</keyword>
<protein>
    <submittedName>
        <fullName evidence="6">BIR7B-like protein</fullName>
    </submittedName>
</protein>
<dbReference type="InterPro" id="IPR001370">
    <property type="entry name" value="BIR_rpt"/>
</dbReference>
<evidence type="ECO:0000256" key="1">
    <source>
        <dbReference type="ARBA" id="ARBA00006672"/>
    </source>
</evidence>
<dbReference type="PROSITE" id="PS50089">
    <property type="entry name" value="ZF_RING_2"/>
    <property type="match status" value="1"/>
</dbReference>
<dbReference type="EMBL" id="CP111017">
    <property type="protein sequence ID" value="WAR09273.1"/>
    <property type="molecule type" value="Genomic_DNA"/>
</dbReference>
<dbReference type="Gene3D" id="1.10.1170.10">
    <property type="entry name" value="Inhibitor Of Apoptosis Protein (2mihbC-IAP-1), Chain A"/>
    <property type="match status" value="1"/>
</dbReference>
<accession>A0ABY7EGZ6</accession>